<keyword evidence="2" id="KW-1185">Reference proteome</keyword>
<evidence type="ECO:0000313" key="2">
    <source>
        <dbReference type="Proteomes" id="UP000190814"/>
    </source>
</evidence>
<dbReference type="AlphaFoldDB" id="A0A1T4VVZ8"/>
<dbReference type="Proteomes" id="UP000190814">
    <property type="component" value="Unassembled WGS sequence"/>
</dbReference>
<gene>
    <name evidence="1" type="ORF">SAMN02745111_01809</name>
</gene>
<dbReference type="RefSeq" id="WP_078766657.1">
    <property type="nucleotide sequence ID" value="NZ_FUXZ01000010.1"/>
</dbReference>
<reference evidence="1 2" key="1">
    <citation type="submission" date="2017-02" db="EMBL/GenBank/DDBJ databases">
        <authorList>
            <person name="Peterson S.W."/>
        </authorList>
    </citation>
    <scope>NUCLEOTIDE SEQUENCE [LARGE SCALE GENOMIC DNA]</scope>
    <source>
        <strain evidence="1 2">ATCC 35992</strain>
    </source>
</reference>
<name>A0A1T4VVZ8_9FIRM</name>
<protein>
    <submittedName>
        <fullName evidence="1">Uncharacterized protein</fullName>
    </submittedName>
</protein>
<dbReference type="EMBL" id="FUXZ01000010">
    <property type="protein sequence ID" value="SKA69172.1"/>
    <property type="molecule type" value="Genomic_DNA"/>
</dbReference>
<dbReference type="OrthoDB" id="9813146at2"/>
<evidence type="ECO:0000313" key="1">
    <source>
        <dbReference type="EMBL" id="SKA69172.1"/>
    </source>
</evidence>
<sequence>MYCESSKGPSNLYGNSAKQPSEHINYPYAKRFNQSTLMKHYNDHGEEVGADSASDYEQMAIDFANDVNNVTHDSFVDENGSTYKFSYETGEFVIVKSDGTVITYFIPDRGEGYWNEQKYKHGI</sequence>
<proteinExistence type="predicted"/>
<accession>A0A1T4VVZ8</accession>
<dbReference type="STRING" id="39495.SAMN02745111_01809"/>
<organism evidence="1 2">
    <name type="scientific">Eubacterium uniforme</name>
    <dbReference type="NCBI Taxonomy" id="39495"/>
    <lineage>
        <taxon>Bacteria</taxon>
        <taxon>Bacillati</taxon>
        <taxon>Bacillota</taxon>
        <taxon>Clostridia</taxon>
        <taxon>Eubacteriales</taxon>
        <taxon>Eubacteriaceae</taxon>
        <taxon>Eubacterium</taxon>
    </lineage>
</organism>